<reference evidence="1 2" key="1">
    <citation type="journal article" date="2023" name="Plants (Basel)">
        <title>Bridging the Gap: Combining Genomics and Transcriptomics Approaches to Understand Stylosanthes scabra, an Orphan Legume from the Brazilian Caatinga.</title>
        <authorList>
            <person name="Ferreira-Neto J.R.C."/>
            <person name="da Silva M.D."/>
            <person name="Binneck E."/>
            <person name="de Melo N.F."/>
            <person name="da Silva R.H."/>
            <person name="de Melo A.L.T.M."/>
            <person name="Pandolfi V."/>
            <person name="Bustamante F.O."/>
            <person name="Brasileiro-Vidal A.C."/>
            <person name="Benko-Iseppon A.M."/>
        </authorList>
    </citation>
    <scope>NUCLEOTIDE SEQUENCE [LARGE SCALE GENOMIC DNA]</scope>
    <source>
        <tissue evidence="1">Leaves</tissue>
    </source>
</reference>
<accession>A0ABU6XSB4</accession>
<gene>
    <name evidence="1" type="ORF">PIB30_094975</name>
</gene>
<dbReference type="Proteomes" id="UP001341840">
    <property type="component" value="Unassembled WGS sequence"/>
</dbReference>
<dbReference type="EMBL" id="JASCZI010213585">
    <property type="protein sequence ID" value="MED6201437.1"/>
    <property type="molecule type" value="Genomic_DNA"/>
</dbReference>
<dbReference type="InterPro" id="IPR035979">
    <property type="entry name" value="RBD_domain_sf"/>
</dbReference>
<proteinExistence type="predicted"/>
<evidence type="ECO:0000313" key="1">
    <source>
        <dbReference type="EMBL" id="MED6201437.1"/>
    </source>
</evidence>
<organism evidence="1 2">
    <name type="scientific">Stylosanthes scabra</name>
    <dbReference type="NCBI Taxonomy" id="79078"/>
    <lineage>
        <taxon>Eukaryota</taxon>
        <taxon>Viridiplantae</taxon>
        <taxon>Streptophyta</taxon>
        <taxon>Embryophyta</taxon>
        <taxon>Tracheophyta</taxon>
        <taxon>Spermatophyta</taxon>
        <taxon>Magnoliopsida</taxon>
        <taxon>eudicotyledons</taxon>
        <taxon>Gunneridae</taxon>
        <taxon>Pentapetalae</taxon>
        <taxon>rosids</taxon>
        <taxon>fabids</taxon>
        <taxon>Fabales</taxon>
        <taxon>Fabaceae</taxon>
        <taxon>Papilionoideae</taxon>
        <taxon>50 kb inversion clade</taxon>
        <taxon>dalbergioids sensu lato</taxon>
        <taxon>Dalbergieae</taxon>
        <taxon>Pterocarpus clade</taxon>
        <taxon>Stylosanthes</taxon>
    </lineage>
</organism>
<evidence type="ECO:0008006" key="3">
    <source>
        <dbReference type="Google" id="ProtNLM"/>
    </source>
</evidence>
<dbReference type="SUPFAM" id="SSF54928">
    <property type="entry name" value="RNA-binding domain, RBD"/>
    <property type="match status" value="1"/>
</dbReference>
<protein>
    <recommendedName>
        <fullName evidence="3">RRM domain-containing protein</fullName>
    </recommendedName>
</protein>
<name>A0ABU6XSB4_9FABA</name>
<evidence type="ECO:0000313" key="2">
    <source>
        <dbReference type="Proteomes" id="UP001341840"/>
    </source>
</evidence>
<sequence>MFSGCGNFLVENHASRAVQSLNGSLLDGKTITVSEAKYRRFGKICDSDKAEEPPVQGVGNFLNKEVANISENQFGRCYKSMLLGENKEGDFTGSKIGKFD</sequence>
<keyword evidence="2" id="KW-1185">Reference proteome</keyword>
<comment type="caution">
    <text evidence="1">The sequence shown here is derived from an EMBL/GenBank/DDBJ whole genome shotgun (WGS) entry which is preliminary data.</text>
</comment>